<dbReference type="RefSeq" id="WP_055264301.1">
    <property type="nucleotide sequence ID" value="NZ_CYXV01000020.1"/>
</dbReference>
<dbReference type="Gene3D" id="2.70.50.60">
    <property type="entry name" value="abc- transporter (atp binding component) like domain"/>
    <property type="match status" value="1"/>
</dbReference>
<feature type="coiled-coil region" evidence="5">
    <location>
        <begin position="274"/>
        <end position="301"/>
    </location>
</feature>
<protein>
    <submittedName>
        <fullName evidence="7">Teichoic acids export ATP-binding protein TagH</fullName>
        <ecNumber evidence="7">3.6.3.40</ecNumber>
    </submittedName>
</protein>
<gene>
    <name evidence="7" type="primary">tagH_2</name>
    <name evidence="7" type="ORF">ERS852420_03337</name>
</gene>
<evidence type="ECO:0000256" key="4">
    <source>
        <dbReference type="ARBA" id="ARBA00022840"/>
    </source>
</evidence>
<dbReference type="InterPro" id="IPR015860">
    <property type="entry name" value="ABC_transpr_TagH-like"/>
</dbReference>
<dbReference type="SMART" id="SM00382">
    <property type="entry name" value="AAA"/>
    <property type="match status" value="1"/>
</dbReference>
<comment type="similarity">
    <text evidence="1">Belongs to the ABC transporter superfamily.</text>
</comment>
<dbReference type="GO" id="GO:0016887">
    <property type="term" value="F:ATP hydrolysis activity"/>
    <property type="evidence" value="ECO:0007669"/>
    <property type="project" value="InterPro"/>
</dbReference>
<dbReference type="Pfam" id="PF00005">
    <property type="entry name" value="ABC_tran"/>
    <property type="match status" value="1"/>
</dbReference>
<dbReference type="InterPro" id="IPR029439">
    <property type="entry name" value="Wzt_C"/>
</dbReference>
<dbReference type="GO" id="GO:0016020">
    <property type="term" value="C:membrane"/>
    <property type="evidence" value="ECO:0007669"/>
    <property type="project" value="InterPro"/>
</dbReference>
<keyword evidence="5" id="KW-0175">Coiled coil</keyword>
<evidence type="ECO:0000256" key="2">
    <source>
        <dbReference type="ARBA" id="ARBA00022448"/>
    </source>
</evidence>
<organism evidence="7 8">
    <name type="scientific">Roseburia faecis</name>
    <dbReference type="NCBI Taxonomy" id="301302"/>
    <lineage>
        <taxon>Bacteria</taxon>
        <taxon>Bacillati</taxon>
        <taxon>Bacillota</taxon>
        <taxon>Clostridia</taxon>
        <taxon>Lachnospirales</taxon>
        <taxon>Lachnospiraceae</taxon>
        <taxon>Roseburia</taxon>
    </lineage>
</organism>
<dbReference type="EC" id="3.6.3.40" evidence="7"/>
<dbReference type="AlphaFoldDB" id="A0A173UVQ0"/>
<feature type="domain" description="ABC transporter" evidence="6">
    <location>
        <begin position="7"/>
        <end position="248"/>
    </location>
</feature>
<keyword evidence="7" id="KW-0378">Hydrolase</keyword>
<dbReference type="GO" id="GO:0005524">
    <property type="term" value="F:ATP binding"/>
    <property type="evidence" value="ECO:0007669"/>
    <property type="project" value="UniProtKB-KW"/>
</dbReference>
<evidence type="ECO:0000256" key="3">
    <source>
        <dbReference type="ARBA" id="ARBA00022741"/>
    </source>
</evidence>
<dbReference type="CDD" id="cd10147">
    <property type="entry name" value="Wzt_C-like"/>
    <property type="match status" value="1"/>
</dbReference>
<reference evidence="7 8" key="1">
    <citation type="submission" date="2015-09" db="EMBL/GenBank/DDBJ databases">
        <authorList>
            <consortium name="Pathogen Informatics"/>
        </authorList>
    </citation>
    <scope>NUCLEOTIDE SEQUENCE [LARGE SCALE GENOMIC DNA]</scope>
    <source>
        <strain evidence="7 8">2789STDY5608863</strain>
    </source>
</reference>
<keyword evidence="4 7" id="KW-0067">ATP-binding</keyword>
<dbReference type="Proteomes" id="UP000095495">
    <property type="component" value="Unassembled WGS sequence"/>
</dbReference>
<dbReference type="InterPro" id="IPR027417">
    <property type="entry name" value="P-loop_NTPase"/>
</dbReference>
<dbReference type="Gene3D" id="3.40.50.300">
    <property type="entry name" value="P-loop containing nucleotide triphosphate hydrolases"/>
    <property type="match status" value="1"/>
</dbReference>
<dbReference type="EMBL" id="CYXV01000020">
    <property type="protein sequence ID" value="CUN19121.1"/>
    <property type="molecule type" value="Genomic_DNA"/>
</dbReference>
<dbReference type="PANTHER" id="PTHR46743">
    <property type="entry name" value="TEICHOIC ACIDS EXPORT ATP-BINDING PROTEIN TAGH"/>
    <property type="match status" value="1"/>
</dbReference>
<keyword evidence="3" id="KW-0547">Nucleotide-binding</keyword>
<sequence>MQADNVIEVHDITKSFKVYYDKGRTLKERLVTPERNKTETRWVLKGISFDVKKGEAIGLIGKNGCGKSTTLKLLTRIIYPDSGCIELKGRVSSLLELGAGFHPDMSGRENIYLNAAIFGLTKKEIDKKIDEIIKFSELEDFIENPVRTYSSGMYMRLAFAVAINVEADILLIDEILAVGDISFQKKCFEKLKEIKRAGTSIVIVSHSLDQIEKICDRCIWIENGIIKEAGHSKKISEDYLIDMESKRLERFQEEYYSEIETIDKNEERESVVQVENTKLENIGLNEEIKQLSKNLLKIKRKEILDRKVYFSEMYITDIEGKEKLSFETGDDIIVYIKYIVDCEHAEGSICFLVYRDDGVYCFGTNTYFENKQILNLKEYSILKITLKHIELLSGKYFFCIGLNNEEAVTYDYLENAACIHIFSNKGDLGVARITSEWDLQ</sequence>
<evidence type="ECO:0000256" key="5">
    <source>
        <dbReference type="SAM" id="Coils"/>
    </source>
</evidence>
<evidence type="ECO:0000313" key="7">
    <source>
        <dbReference type="EMBL" id="CUN19121.1"/>
    </source>
</evidence>
<dbReference type="Pfam" id="PF14524">
    <property type="entry name" value="Wzt_C"/>
    <property type="match status" value="1"/>
</dbReference>
<proteinExistence type="inferred from homology"/>
<dbReference type="SUPFAM" id="SSF52540">
    <property type="entry name" value="P-loop containing nucleoside triphosphate hydrolases"/>
    <property type="match status" value="1"/>
</dbReference>
<accession>A0A173UVQ0</accession>
<dbReference type="PROSITE" id="PS50893">
    <property type="entry name" value="ABC_TRANSPORTER_2"/>
    <property type="match status" value="1"/>
</dbReference>
<keyword evidence="2" id="KW-0813">Transport</keyword>
<dbReference type="GO" id="GO:0140359">
    <property type="term" value="F:ABC-type transporter activity"/>
    <property type="evidence" value="ECO:0007669"/>
    <property type="project" value="InterPro"/>
</dbReference>
<evidence type="ECO:0000259" key="6">
    <source>
        <dbReference type="PROSITE" id="PS50893"/>
    </source>
</evidence>
<dbReference type="CDD" id="cd03220">
    <property type="entry name" value="ABC_KpsT_Wzt"/>
    <property type="match status" value="1"/>
</dbReference>
<dbReference type="InterPro" id="IPR003439">
    <property type="entry name" value="ABC_transporter-like_ATP-bd"/>
</dbReference>
<evidence type="ECO:0000256" key="1">
    <source>
        <dbReference type="ARBA" id="ARBA00005417"/>
    </source>
</evidence>
<dbReference type="InterPro" id="IPR003593">
    <property type="entry name" value="AAA+_ATPase"/>
</dbReference>
<dbReference type="PANTHER" id="PTHR46743:SF2">
    <property type="entry name" value="TEICHOIC ACIDS EXPORT ATP-BINDING PROTEIN TAGH"/>
    <property type="match status" value="1"/>
</dbReference>
<evidence type="ECO:0000313" key="8">
    <source>
        <dbReference type="Proteomes" id="UP000095495"/>
    </source>
</evidence>
<dbReference type="InterPro" id="IPR050683">
    <property type="entry name" value="Bact_Polysacc_Export_ATP-bd"/>
</dbReference>
<name>A0A173UVQ0_9FIRM</name>